<protein>
    <submittedName>
        <fullName evidence="2">Uncharacterized protein</fullName>
    </submittedName>
</protein>
<evidence type="ECO:0000313" key="2">
    <source>
        <dbReference type="WBParaSite" id="PS1159_v2.g17033.t1"/>
    </source>
</evidence>
<evidence type="ECO:0000313" key="1">
    <source>
        <dbReference type="Proteomes" id="UP000887580"/>
    </source>
</evidence>
<dbReference type="WBParaSite" id="PS1159_v2.g17033.t1">
    <property type="protein sequence ID" value="PS1159_v2.g17033.t1"/>
    <property type="gene ID" value="PS1159_v2.g17033"/>
</dbReference>
<sequence>MKNLFIIGVVFAVINFASSEECTASDQEGIAECFVVYEKALNRTLGQQDLERHFDTEVRVVEDYVCQPHNDYARCLGVYNPACLNPDNAKKIFGTSILLIYYYILNYECNQEYKVPLKDIRCAAKLFYITEFDKQDLTCEQLKKYISSYKNKVIERCGNKKYAEYREELLLFVVSKLLPKCTV</sequence>
<accession>A0AC35FFL2</accession>
<dbReference type="Proteomes" id="UP000887580">
    <property type="component" value="Unplaced"/>
</dbReference>
<reference evidence="2" key="1">
    <citation type="submission" date="2022-11" db="UniProtKB">
        <authorList>
            <consortium name="WormBaseParasite"/>
        </authorList>
    </citation>
    <scope>IDENTIFICATION</scope>
</reference>
<name>A0AC35FFL2_9BILA</name>
<organism evidence="1 2">
    <name type="scientific">Panagrolaimus sp. PS1159</name>
    <dbReference type="NCBI Taxonomy" id="55785"/>
    <lineage>
        <taxon>Eukaryota</taxon>
        <taxon>Metazoa</taxon>
        <taxon>Ecdysozoa</taxon>
        <taxon>Nematoda</taxon>
        <taxon>Chromadorea</taxon>
        <taxon>Rhabditida</taxon>
        <taxon>Tylenchina</taxon>
        <taxon>Panagrolaimomorpha</taxon>
        <taxon>Panagrolaimoidea</taxon>
        <taxon>Panagrolaimidae</taxon>
        <taxon>Panagrolaimus</taxon>
    </lineage>
</organism>
<proteinExistence type="predicted"/>